<feature type="region of interest" description="Disordered" evidence="1">
    <location>
        <begin position="136"/>
        <end position="166"/>
    </location>
</feature>
<evidence type="ECO:0000313" key="3">
    <source>
        <dbReference type="EMBL" id="CAE0676351.1"/>
    </source>
</evidence>
<feature type="domain" description="OTU" evidence="2">
    <location>
        <begin position="222"/>
        <end position="364"/>
    </location>
</feature>
<dbReference type="SUPFAM" id="SSF54001">
    <property type="entry name" value="Cysteine proteinases"/>
    <property type="match status" value="1"/>
</dbReference>
<organism evidence="3">
    <name type="scientific">Lotharella globosa</name>
    <dbReference type="NCBI Taxonomy" id="91324"/>
    <lineage>
        <taxon>Eukaryota</taxon>
        <taxon>Sar</taxon>
        <taxon>Rhizaria</taxon>
        <taxon>Cercozoa</taxon>
        <taxon>Chlorarachniophyceae</taxon>
        <taxon>Lotharella</taxon>
    </lineage>
</organism>
<feature type="region of interest" description="Disordered" evidence="1">
    <location>
        <begin position="186"/>
        <end position="212"/>
    </location>
</feature>
<dbReference type="Gene3D" id="3.90.70.80">
    <property type="match status" value="1"/>
</dbReference>
<accession>A0A7S3ZA35</accession>
<gene>
    <name evidence="3" type="ORF">LGLO00237_LOCUS28129</name>
</gene>
<name>A0A7S3ZA35_9EUKA</name>
<evidence type="ECO:0000256" key="1">
    <source>
        <dbReference type="SAM" id="MobiDB-lite"/>
    </source>
</evidence>
<reference evidence="3" key="1">
    <citation type="submission" date="2021-01" db="EMBL/GenBank/DDBJ databases">
        <authorList>
            <person name="Corre E."/>
            <person name="Pelletier E."/>
            <person name="Niang G."/>
            <person name="Scheremetjew M."/>
            <person name="Finn R."/>
            <person name="Kale V."/>
            <person name="Holt S."/>
            <person name="Cochrane G."/>
            <person name="Meng A."/>
            <person name="Brown T."/>
            <person name="Cohen L."/>
        </authorList>
    </citation>
    <scope>NUCLEOTIDE SEQUENCE</scope>
    <source>
        <strain evidence="3">CCCM811</strain>
    </source>
</reference>
<dbReference type="InterPro" id="IPR003323">
    <property type="entry name" value="OTU_dom"/>
</dbReference>
<dbReference type="EMBL" id="HBIV01039619">
    <property type="protein sequence ID" value="CAE0676351.1"/>
    <property type="molecule type" value="Transcribed_RNA"/>
</dbReference>
<protein>
    <recommendedName>
        <fullName evidence="2">OTU domain-containing protein</fullName>
    </recommendedName>
</protein>
<dbReference type="PROSITE" id="PS50802">
    <property type="entry name" value="OTU"/>
    <property type="match status" value="1"/>
</dbReference>
<sequence length="368" mass="41375">MYASERLPFFFHHASPHAFDPWNSPSAFDYSEEDQVDDKWFPNDTPFRGLASLFDDGAQMGRMNGSISNQQSEEEKARGGISEFRQIPIERHSAEEKEDQEGDLVGCRQCTFDNKAWDETCKLCGSRLDTMDHPTMGVNAEEPTQGSVEKVEQSHREKETDETTVEVKVGRTEKLARVWNDDWSRLSDSEADQSDADHDGFSESWSSMTNGHSQTDLELANREEKSIARDGNCLFESFAHSVNNLPGRRGHVDAPSIRAVFCAALEEWKAHPEQQDLLSPEVLKELSWDQIDYMKASGVYASNVGDLALYFLSRSYHVNIKIYDGDNGNKLMKGATALTASGAAEWPIIHLVKRANHYNSSLPLESNS</sequence>
<dbReference type="InterPro" id="IPR038765">
    <property type="entry name" value="Papain-like_cys_pep_sf"/>
</dbReference>
<evidence type="ECO:0000259" key="2">
    <source>
        <dbReference type="PROSITE" id="PS50802"/>
    </source>
</evidence>
<dbReference type="AlphaFoldDB" id="A0A7S3ZA35"/>
<proteinExistence type="predicted"/>
<feature type="compositionally biased region" description="Polar residues" evidence="1">
    <location>
        <begin position="203"/>
        <end position="212"/>
    </location>
</feature>
<dbReference type="CDD" id="cd22744">
    <property type="entry name" value="OTU"/>
    <property type="match status" value="1"/>
</dbReference>
<feature type="compositionally biased region" description="Basic and acidic residues" evidence="1">
    <location>
        <begin position="149"/>
        <end position="161"/>
    </location>
</feature>